<sequence length="113" mass="12377">MRKFIPLLAALALSACSSLGNQAFSGESATFGSDNILRDDVLKVVRTAEAASFNCRNIESVHSKINSAHKVHGRLQVREVWTVRACGQAHRYNIGLFEDARGETDFTVGLISR</sequence>
<accession>A0A1A9RJD0</accession>
<evidence type="ECO:0000256" key="1">
    <source>
        <dbReference type="SAM" id="SignalP"/>
    </source>
</evidence>
<keyword evidence="1" id="KW-0732">Signal</keyword>
<evidence type="ECO:0008006" key="6">
    <source>
        <dbReference type="Google" id="ProtNLM"/>
    </source>
</evidence>
<gene>
    <name evidence="2" type="ORF">A7P85_01955</name>
    <name evidence="3" type="ORF">A7P90_04210</name>
</gene>
<evidence type="ECO:0000313" key="5">
    <source>
        <dbReference type="Proteomes" id="UP000078003"/>
    </source>
</evidence>
<feature type="chain" id="PRO_5015060609" description="Lipoprotein" evidence="1">
    <location>
        <begin position="24"/>
        <end position="113"/>
    </location>
</feature>
<dbReference type="PROSITE" id="PS51257">
    <property type="entry name" value="PROKAR_LIPOPROTEIN"/>
    <property type="match status" value="1"/>
</dbReference>
<dbReference type="Proteomes" id="UP000078003">
    <property type="component" value="Unassembled WGS sequence"/>
</dbReference>
<reference evidence="2" key="2">
    <citation type="submission" date="2016-05" db="EMBL/GenBank/DDBJ databases">
        <authorList>
            <person name="Lavstsen T."/>
            <person name="Jespersen J.S."/>
        </authorList>
    </citation>
    <scope>NUCLEOTIDE SEQUENCE</scope>
    <source>
        <strain evidence="2">NML01-0328</strain>
        <strain evidence="3">NML04-0072</strain>
    </source>
</reference>
<evidence type="ECO:0000313" key="3">
    <source>
        <dbReference type="EMBL" id="OAM19991.1"/>
    </source>
</evidence>
<name>A0A1A9RJD0_EIKCO</name>
<dbReference type="Proteomes" id="UP000077589">
    <property type="component" value="Unassembled WGS sequence"/>
</dbReference>
<comment type="caution">
    <text evidence="2">The sequence shown here is derived from an EMBL/GenBank/DDBJ whole genome shotgun (WGS) entry which is preliminary data.</text>
</comment>
<dbReference type="AlphaFoldDB" id="A0A1A9RJD0"/>
<organism evidence="2 5">
    <name type="scientific">Eikenella corrodens</name>
    <dbReference type="NCBI Taxonomy" id="539"/>
    <lineage>
        <taxon>Bacteria</taxon>
        <taxon>Pseudomonadati</taxon>
        <taxon>Pseudomonadota</taxon>
        <taxon>Betaproteobacteria</taxon>
        <taxon>Neisseriales</taxon>
        <taxon>Neisseriaceae</taxon>
        <taxon>Eikenella</taxon>
    </lineage>
</organism>
<feature type="signal peptide" evidence="1">
    <location>
        <begin position="1"/>
        <end position="23"/>
    </location>
</feature>
<evidence type="ECO:0000313" key="2">
    <source>
        <dbReference type="EMBL" id="OAM18464.1"/>
    </source>
</evidence>
<reference evidence="4 5" key="1">
    <citation type="submission" date="2016-05" db="EMBL/GenBank/DDBJ databases">
        <title>Draft genome of Corynebacterium afermentans subsp. afermentans LCDC 88199T.</title>
        <authorList>
            <person name="Bernier A.-M."/>
            <person name="Bernard K."/>
        </authorList>
    </citation>
    <scope>NUCLEOTIDE SEQUENCE [LARGE SCALE GENOMIC DNA]</scope>
    <source>
        <strain evidence="5">NML01-0328</strain>
        <strain evidence="4">NML04-0072</strain>
    </source>
</reference>
<dbReference type="EMBL" id="LXSG01000026">
    <property type="protein sequence ID" value="OAM19991.1"/>
    <property type="molecule type" value="Genomic_DNA"/>
</dbReference>
<evidence type="ECO:0000313" key="4">
    <source>
        <dbReference type="Proteomes" id="UP000077589"/>
    </source>
</evidence>
<proteinExistence type="predicted"/>
<dbReference type="OrthoDB" id="8607220at2"/>
<dbReference type="EMBL" id="LXSF01000001">
    <property type="protein sequence ID" value="OAM18464.1"/>
    <property type="molecule type" value="Genomic_DNA"/>
</dbReference>
<dbReference type="RefSeq" id="WP_064087546.1">
    <property type="nucleotide sequence ID" value="NZ_LXSF01000001.1"/>
</dbReference>
<protein>
    <recommendedName>
        <fullName evidence="6">Lipoprotein</fullName>
    </recommendedName>
</protein>
<dbReference type="STRING" id="539.A7P85_01955"/>